<gene>
    <name evidence="1" type="ORF">IMCC3317_25660</name>
</gene>
<dbReference type="KEGG" id="kan:IMCC3317_25660"/>
<evidence type="ECO:0000313" key="2">
    <source>
        <dbReference type="Proteomes" id="UP000464657"/>
    </source>
</evidence>
<accession>A0A7L4ZKF5</accession>
<dbReference type="EMBL" id="CP019288">
    <property type="protein sequence ID" value="QHI37188.1"/>
    <property type="molecule type" value="Genomic_DNA"/>
</dbReference>
<evidence type="ECO:0000313" key="1">
    <source>
        <dbReference type="EMBL" id="QHI37188.1"/>
    </source>
</evidence>
<protein>
    <submittedName>
        <fullName evidence="1">Uncharacterized protein</fullName>
    </submittedName>
</protein>
<proteinExistence type="predicted"/>
<sequence length="50" mass="5571">MMKKSRIKNLAFTKKTISDFNSLRTTGGGDPDHSCYCPSHSICPPGIYCY</sequence>
<dbReference type="AlphaFoldDB" id="A0A7L4ZKF5"/>
<name>A0A7L4ZKF5_9FLAO</name>
<dbReference type="Proteomes" id="UP000464657">
    <property type="component" value="Chromosome"/>
</dbReference>
<organism evidence="1 2">
    <name type="scientific">Kordia antarctica</name>
    <dbReference type="NCBI Taxonomy" id="1218801"/>
    <lineage>
        <taxon>Bacteria</taxon>
        <taxon>Pseudomonadati</taxon>
        <taxon>Bacteroidota</taxon>
        <taxon>Flavobacteriia</taxon>
        <taxon>Flavobacteriales</taxon>
        <taxon>Flavobacteriaceae</taxon>
        <taxon>Kordia</taxon>
    </lineage>
</organism>
<keyword evidence="2" id="KW-1185">Reference proteome</keyword>
<reference evidence="1 2" key="1">
    <citation type="journal article" date="2013" name="Int. J. Syst. Evol. Microbiol.">
        <title>Kordia antarctica sp. nov., isolated from Antarctic seawater.</title>
        <authorList>
            <person name="Baek K."/>
            <person name="Choi A."/>
            <person name="Kang I."/>
            <person name="Lee K."/>
            <person name="Cho J.C."/>
        </authorList>
    </citation>
    <scope>NUCLEOTIDE SEQUENCE [LARGE SCALE GENOMIC DNA]</scope>
    <source>
        <strain evidence="1 2">IMCC3317</strain>
    </source>
</reference>